<dbReference type="AlphaFoldDB" id="A0A645JDE2"/>
<evidence type="ECO:0000313" key="1">
    <source>
        <dbReference type="EMBL" id="MPN58424.1"/>
    </source>
</evidence>
<proteinExistence type="predicted"/>
<reference evidence="1" key="1">
    <citation type="submission" date="2019-08" db="EMBL/GenBank/DDBJ databases">
        <authorList>
            <person name="Kucharzyk K."/>
            <person name="Murdoch R.W."/>
            <person name="Higgins S."/>
            <person name="Loffler F."/>
        </authorList>
    </citation>
    <scope>NUCLEOTIDE SEQUENCE</scope>
</reference>
<dbReference type="InterPro" id="IPR012505">
    <property type="entry name" value="YbbR"/>
</dbReference>
<sequence>MYDVTIQSKTISNVTVYGPEEELETLTSKDLVAQIDMAEADLRTGQITVPVDILIPGKRTCWAYGDRYTARVTVKSK</sequence>
<comment type="caution">
    <text evidence="1">The sequence shown here is derived from an EMBL/GenBank/DDBJ whole genome shotgun (WGS) entry which is preliminary data.</text>
</comment>
<organism evidence="1">
    <name type="scientific">bioreactor metagenome</name>
    <dbReference type="NCBI Taxonomy" id="1076179"/>
    <lineage>
        <taxon>unclassified sequences</taxon>
        <taxon>metagenomes</taxon>
        <taxon>ecological metagenomes</taxon>
    </lineage>
</organism>
<accession>A0A645JDE2</accession>
<name>A0A645JDE2_9ZZZZ</name>
<dbReference type="Gene3D" id="2.170.120.30">
    <property type="match status" value="1"/>
</dbReference>
<protein>
    <submittedName>
        <fullName evidence="1">Uncharacterized protein</fullName>
    </submittedName>
</protein>
<dbReference type="EMBL" id="VSSQ01131085">
    <property type="protein sequence ID" value="MPN58424.1"/>
    <property type="molecule type" value="Genomic_DNA"/>
</dbReference>
<gene>
    <name evidence="1" type="ORF">SDC9_206129</name>
</gene>
<dbReference type="Pfam" id="PF07949">
    <property type="entry name" value="YbbR"/>
    <property type="match status" value="1"/>
</dbReference>